<keyword evidence="2" id="KW-0732">Signal</keyword>
<dbReference type="InterPro" id="IPR052043">
    <property type="entry name" value="PolySaccharide_Degr_Enz"/>
</dbReference>
<dbReference type="GO" id="GO:0005975">
    <property type="term" value="P:carbohydrate metabolic process"/>
    <property type="evidence" value="ECO:0007669"/>
    <property type="project" value="InterPro"/>
</dbReference>
<gene>
    <name evidence="3" type="ORF">SAMN05192581_100417</name>
</gene>
<protein>
    <submittedName>
        <fullName evidence="3">Rhamnogalacturonyl hydrolase YesR</fullName>
    </submittedName>
</protein>
<dbReference type="InterPro" id="IPR010905">
    <property type="entry name" value="Glyco_hydro_88"/>
</dbReference>
<dbReference type="Gene3D" id="1.50.10.10">
    <property type="match status" value="1"/>
</dbReference>
<dbReference type="AlphaFoldDB" id="A0A1G6G1P5"/>
<sequence length="469" mass="52907">MNIRIITIALLLATLPVSAQKKKTVVNDSNTPLHLLQPAYQGTYGDLTLGQVKKDIDRVFAYIDKETPARVVDKNTGKLITDYTTMGEEAQLERGAFRLASYEWGVTYSALIAAAEATGDQRYMDYVQNRFRFLAEVAPHFKRVYEEKGTTDPQLLQILTPHALDDAGAVCAAMVKVRVKDRSLPVDGLIENYFDFIQNKEYRLADGTFARNRPQHNTLWLDDMFMGIPAVAQMSRYDKAQKEIYLAEAVRQFLQFADRMFIPEKGLYRHGWVESSTDHPAFCWARANGWAMLTACELLDVLPEDYPQRAKVMDYFRAHVRGVTALQSGEGLWHQLLDRNDSYLETSATAIYVYCLAHAINKGWIDAIAYGPVAHLGWHAVAGKINAEGQVEGTCVGTGMAFDPAFYYYRPVNVYAAHGYGPVLWAGAEMISLLKNQYPQMNDSAVQYYQVKQKTTAPIFAIDTEEKKN</sequence>
<feature type="signal peptide" evidence="2">
    <location>
        <begin position="1"/>
        <end position="19"/>
    </location>
</feature>
<dbReference type="PANTHER" id="PTHR33886">
    <property type="entry name" value="UNSATURATED RHAMNOGALACTURONAN HYDROLASE (EUROFUNG)"/>
    <property type="match status" value="1"/>
</dbReference>
<name>A0A1G6G1P5_BACOV</name>
<dbReference type="EMBL" id="FMYE01000004">
    <property type="protein sequence ID" value="SDB75775.1"/>
    <property type="molecule type" value="Genomic_DNA"/>
</dbReference>
<proteinExistence type="predicted"/>
<dbReference type="PANTHER" id="PTHR33886:SF8">
    <property type="entry name" value="UNSATURATED RHAMNOGALACTURONAN HYDROLASE (EUROFUNG)"/>
    <property type="match status" value="1"/>
</dbReference>
<dbReference type="Pfam" id="PF07470">
    <property type="entry name" value="Glyco_hydro_88"/>
    <property type="match status" value="1"/>
</dbReference>
<evidence type="ECO:0000313" key="3">
    <source>
        <dbReference type="EMBL" id="SDB75775.1"/>
    </source>
</evidence>
<dbReference type="InterPro" id="IPR008928">
    <property type="entry name" value="6-hairpin_glycosidase_sf"/>
</dbReference>
<evidence type="ECO:0000313" key="4">
    <source>
        <dbReference type="Proteomes" id="UP000183670"/>
    </source>
</evidence>
<dbReference type="InterPro" id="IPR012341">
    <property type="entry name" value="6hp_glycosidase-like_sf"/>
</dbReference>
<reference evidence="3 4" key="1">
    <citation type="submission" date="2016-10" db="EMBL/GenBank/DDBJ databases">
        <authorList>
            <person name="de Groot N.N."/>
        </authorList>
    </citation>
    <scope>NUCLEOTIDE SEQUENCE [LARGE SCALE GENOMIC DNA]</scope>
    <source>
        <strain evidence="3 4">NLAE-zl-C500</strain>
    </source>
</reference>
<keyword evidence="1 3" id="KW-0378">Hydrolase</keyword>
<accession>A0A1G6G1P5</accession>
<evidence type="ECO:0000256" key="2">
    <source>
        <dbReference type="SAM" id="SignalP"/>
    </source>
</evidence>
<evidence type="ECO:0000256" key="1">
    <source>
        <dbReference type="ARBA" id="ARBA00022801"/>
    </source>
</evidence>
<feature type="chain" id="PRO_5010299666" evidence="2">
    <location>
        <begin position="20"/>
        <end position="469"/>
    </location>
</feature>
<dbReference type="RefSeq" id="WP_074556774.1">
    <property type="nucleotide sequence ID" value="NZ_FMYE01000004.1"/>
</dbReference>
<dbReference type="Proteomes" id="UP000183670">
    <property type="component" value="Unassembled WGS sequence"/>
</dbReference>
<dbReference type="SUPFAM" id="SSF48208">
    <property type="entry name" value="Six-hairpin glycosidases"/>
    <property type="match status" value="1"/>
</dbReference>
<dbReference type="GO" id="GO:0016787">
    <property type="term" value="F:hydrolase activity"/>
    <property type="evidence" value="ECO:0007669"/>
    <property type="project" value="UniProtKB-KW"/>
</dbReference>
<organism evidence="3 4">
    <name type="scientific">Bacteroides ovatus</name>
    <dbReference type="NCBI Taxonomy" id="28116"/>
    <lineage>
        <taxon>Bacteria</taxon>
        <taxon>Pseudomonadati</taxon>
        <taxon>Bacteroidota</taxon>
        <taxon>Bacteroidia</taxon>
        <taxon>Bacteroidales</taxon>
        <taxon>Bacteroidaceae</taxon>
        <taxon>Bacteroides</taxon>
    </lineage>
</organism>